<proteinExistence type="predicted"/>
<accession>K2FZI5</accession>
<evidence type="ECO:0008006" key="3">
    <source>
        <dbReference type="Google" id="ProtNLM"/>
    </source>
</evidence>
<keyword evidence="1" id="KW-1133">Transmembrane helix</keyword>
<reference evidence="2" key="1">
    <citation type="journal article" date="2012" name="Science">
        <title>Fermentation, hydrogen, and sulfur metabolism in multiple uncultivated bacterial phyla.</title>
        <authorList>
            <person name="Wrighton K.C."/>
            <person name="Thomas B.C."/>
            <person name="Sharon I."/>
            <person name="Miller C.S."/>
            <person name="Castelle C.J."/>
            <person name="VerBerkmoes N.C."/>
            <person name="Wilkins M.J."/>
            <person name="Hettich R.L."/>
            <person name="Lipton M.S."/>
            <person name="Williams K.H."/>
            <person name="Long P.E."/>
            <person name="Banfield J.F."/>
        </authorList>
    </citation>
    <scope>NUCLEOTIDE SEQUENCE [LARGE SCALE GENOMIC DNA]</scope>
</reference>
<protein>
    <recommendedName>
        <fullName evidence="3">DUF304 domain-containing protein</fullName>
    </recommendedName>
</protein>
<dbReference type="EMBL" id="AMFJ01000497">
    <property type="protein sequence ID" value="EKE27342.1"/>
    <property type="molecule type" value="Genomic_DNA"/>
</dbReference>
<dbReference type="AlphaFoldDB" id="K2FZI5"/>
<feature type="transmembrane region" description="Helical" evidence="1">
    <location>
        <begin position="38"/>
        <end position="54"/>
    </location>
</feature>
<organism evidence="2">
    <name type="scientific">uncultured bacterium</name>
    <name type="common">gcode 4</name>
    <dbReference type="NCBI Taxonomy" id="1234023"/>
    <lineage>
        <taxon>Bacteria</taxon>
        <taxon>environmental samples</taxon>
    </lineage>
</organism>
<evidence type="ECO:0000256" key="1">
    <source>
        <dbReference type="SAM" id="Phobius"/>
    </source>
</evidence>
<feature type="transmembrane region" description="Helical" evidence="1">
    <location>
        <begin position="66"/>
        <end position="85"/>
    </location>
</feature>
<name>K2FZI5_9BACT</name>
<sequence length="240" mass="29460">MSINYFDEIFFSNYLRKDSWDEVLDVCHKHIITITDTVVIWMFFWVILPAFFYYNNSFASRDFIPFMFFEVYLFLTYIFLIYKIFDWYNDVWIITNKWIIDLDWQILKTNVVYIDYNDVKWIELRQDSAWDWMLGKWDIAIHLEWEWTTFVLEEAKNPSEVIGYIQWVLENKEKKKKEKDITFNDKFFNTIKGVIKDYLDREWLQPEDDNEDEDADSPEKIAAEKALQKKWTIDLRNNIG</sequence>
<gene>
    <name evidence="2" type="ORF">ACD_3C00223G0019</name>
</gene>
<evidence type="ECO:0000313" key="2">
    <source>
        <dbReference type="EMBL" id="EKE27342.1"/>
    </source>
</evidence>
<keyword evidence="1" id="KW-0472">Membrane</keyword>
<keyword evidence="1" id="KW-0812">Transmembrane</keyword>
<comment type="caution">
    <text evidence="2">The sequence shown here is derived from an EMBL/GenBank/DDBJ whole genome shotgun (WGS) entry which is preliminary data.</text>
</comment>